<protein>
    <submittedName>
        <fullName evidence="2">Uncharacterized protein</fullName>
    </submittedName>
</protein>
<evidence type="ECO:0000313" key="3">
    <source>
        <dbReference type="Proteomes" id="UP001157017"/>
    </source>
</evidence>
<feature type="compositionally biased region" description="Polar residues" evidence="1">
    <location>
        <begin position="24"/>
        <end position="34"/>
    </location>
</feature>
<reference evidence="3" key="1">
    <citation type="journal article" date="2019" name="Int. J. Syst. Evol. Microbiol.">
        <title>The Global Catalogue of Microorganisms (GCM) 10K type strain sequencing project: providing services to taxonomists for standard genome sequencing and annotation.</title>
        <authorList>
            <consortium name="The Broad Institute Genomics Platform"/>
            <consortium name="The Broad Institute Genome Sequencing Center for Infectious Disease"/>
            <person name="Wu L."/>
            <person name="Ma J."/>
        </authorList>
    </citation>
    <scope>NUCLEOTIDE SEQUENCE [LARGE SCALE GENOMIC DNA]</scope>
    <source>
        <strain evidence="3">NBRC 108730</strain>
    </source>
</reference>
<keyword evidence="3" id="KW-1185">Reference proteome</keyword>
<accession>A0ABQ6JKB2</accession>
<name>A0ABQ6JKB2_9ACTN</name>
<proteinExistence type="predicted"/>
<evidence type="ECO:0000256" key="1">
    <source>
        <dbReference type="SAM" id="MobiDB-lite"/>
    </source>
</evidence>
<dbReference type="EMBL" id="BSUZ01000001">
    <property type="protein sequence ID" value="GMA88006.1"/>
    <property type="molecule type" value="Genomic_DNA"/>
</dbReference>
<sequence>MRPGPLHASTIVWKEAQWHDPTSRRPSPSLTEKFQSSNAAVLTEYRGLTVAQAHAGAREDQ</sequence>
<feature type="region of interest" description="Disordered" evidence="1">
    <location>
        <begin position="1"/>
        <end position="34"/>
    </location>
</feature>
<gene>
    <name evidence="2" type="ORF">GCM10025868_32560</name>
</gene>
<organism evidence="2 3">
    <name type="scientific">Angustibacter aerolatus</name>
    <dbReference type="NCBI Taxonomy" id="1162965"/>
    <lineage>
        <taxon>Bacteria</taxon>
        <taxon>Bacillati</taxon>
        <taxon>Actinomycetota</taxon>
        <taxon>Actinomycetes</taxon>
        <taxon>Kineosporiales</taxon>
        <taxon>Kineosporiaceae</taxon>
    </lineage>
</organism>
<comment type="caution">
    <text evidence="2">The sequence shown here is derived from an EMBL/GenBank/DDBJ whole genome shotgun (WGS) entry which is preliminary data.</text>
</comment>
<evidence type="ECO:0000313" key="2">
    <source>
        <dbReference type="EMBL" id="GMA88006.1"/>
    </source>
</evidence>
<dbReference type="Proteomes" id="UP001157017">
    <property type="component" value="Unassembled WGS sequence"/>
</dbReference>